<reference evidence="3" key="1">
    <citation type="journal article" date="2016" name="Nat. Commun.">
        <title>The Gonium pectorale genome demonstrates co-option of cell cycle regulation during the evolution of multicellularity.</title>
        <authorList>
            <person name="Hanschen E.R."/>
            <person name="Marriage T.N."/>
            <person name="Ferris P.J."/>
            <person name="Hamaji T."/>
            <person name="Toyoda A."/>
            <person name="Fujiyama A."/>
            <person name="Neme R."/>
            <person name="Noguchi H."/>
            <person name="Minakuchi Y."/>
            <person name="Suzuki M."/>
            <person name="Kawai-Toyooka H."/>
            <person name="Smith D.R."/>
            <person name="Sparks H."/>
            <person name="Anderson J."/>
            <person name="Bakaric R."/>
            <person name="Luria V."/>
            <person name="Karger A."/>
            <person name="Kirschner M.W."/>
            <person name="Durand P.M."/>
            <person name="Michod R.E."/>
            <person name="Nozaki H."/>
            <person name="Olson B.J."/>
        </authorList>
    </citation>
    <scope>NUCLEOTIDE SEQUENCE [LARGE SCALE GENOMIC DNA]</scope>
    <source>
        <strain evidence="3">NIES-2863</strain>
    </source>
</reference>
<keyword evidence="3" id="KW-1185">Reference proteome</keyword>
<feature type="compositionally biased region" description="Low complexity" evidence="1">
    <location>
        <begin position="69"/>
        <end position="78"/>
    </location>
</feature>
<evidence type="ECO:0000313" key="2">
    <source>
        <dbReference type="EMBL" id="KXZ43228.1"/>
    </source>
</evidence>
<feature type="region of interest" description="Disordered" evidence="1">
    <location>
        <begin position="49"/>
        <end position="78"/>
    </location>
</feature>
<evidence type="ECO:0000256" key="1">
    <source>
        <dbReference type="SAM" id="MobiDB-lite"/>
    </source>
</evidence>
<name>A0A150G070_GONPE</name>
<dbReference type="InterPro" id="IPR012334">
    <property type="entry name" value="Pectin_lyas_fold"/>
</dbReference>
<dbReference type="EMBL" id="LSYV01000098">
    <property type="protein sequence ID" value="KXZ43228.1"/>
    <property type="molecule type" value="Genomic_DNA"/>
</dbReference>
<proteinExistence type="predicted"/>
<feature type="compositionally biased region" description="Low complexity" evidence="1">
    <location>
        <begin position="49"/>
        <end position="62"/>
    </location>
</feature>
<dbReference type="AlphaFoldDB" id="A0A150G070"/>
<accession>A0A150G070</accession>
<dbReference type="STRING" id="33097.A0A150G070"/>
<comment type="caution">
    <text evidence="2">The sequence shown here is derived from an EMBL/GenBank/DDBJ whole genome shotgun (WGS) entry which is preliminary data.</text>
</comment>
<protein>
    <recommendedName>
        <fullName evidence="4">Right handed beta helix domain-containing protein</fullName>
    </recommendedName>
</protein>
<evidence type="ECO:0000313" key="3">
    <source>
        <dbReference type="Proteomes" id="UP000075714"/>
    </source>
</evidence>
<dbReference type="Proteomes" id="UP000075714">
    <property type="component" value="Unassembled WGS sequence"/>
</dbReference>
<organism evidence="2 3">
    <name type="scientific">Gonium pectorale</name>
    <name type="common">Green alga</name>
    <dbReference type="NCBI Taxonomy" id="33097"/>
    <lineage>
        <taxon>Eukaryota</taxon>
        <taxon>Viridiplantae</taxon>
        <taxon>Chlorophyta</taxon>
        <taxon>core chlorophytes</taxon>
        <taxon>Chlorophyceae</taxon>
        <taxon>CS clade</taxon>
        <taxon>Chlamydomonadales</taxon>
        <taxon>Volvocaceae</taxon>
        <taxon>Gonium</taxon>
    </lineage>
</organism>
<dbReference type="Gene3D" id="2.160.20.10">
    <property type="entry name" value="Single-stranded right-handed beta-helix, Pectin lyase-like"/>
    <property type="match status" value="1"/>
</dbReference>
<dbReference type="OrthoDB" id="552169at2759"/>
<sequence length="776" mass="76675">MRERLKRPVSVYWSFAPRDDAKHRVKTWDELVKLLKELSGPAADAGASAGASAGAGAAAPAGKNKDKGAAAAPGGPAAPDGGAPLPALSLAGGTVDHVIDLCGAELTSLKKPLHVTVRRLMLRNGKLRLLEGCRLVLEAPGMRLLEVAVSGVGCPGVPRKIERGIVEVLGAGNTAYFDRCTFVGPLGEQPGLGPQAKKQHAGADQQARGLAGAGAGAGQAGAQEGEVTAAGAAYACLAVGAGAHAHLANCRLTGAGRDGLLSWGALTRVVAELCEARGCGASGFASVKGSRMGQLTRCVAYGNGTYGFCSEDPGSFMEVGAGCRSERNNIGYGVTHNGAMMVADGSIARRNRESGFSAAKVAPFTSTPPSSMTVGRRCVAELNATGFMVLDGCSLVVGEGSVARGSTSGAGFLSSGPRSVLTVGANCRAEGCAGAGFACEAGGKLTAGDACVALGNTGYGFCSDGDSRAGGGRCFVSTVVVGARCRAERNGEGGFAATHGGSLTGGEECLAKANSDVGYISAGAGSFLEVGPRSSAQGQTAGRAGDGNGFAVMDGGALVARPGCSARRNALYGFLSQHRGSTLRAEEGCISEANDDAGYLSIEGGRLDAGPGCQAVRGKAEGFCSTGGHMTLGAGCRAAENAGDGVLVCRRGIDLGGGRSGLGPECGTMDASVGSCVAERNGGAGFCVEDDGCELTVGAGSAARANKGGAGYLAKAGGMMAVAEGSVAERNAGWGLLVTGAGARMRLAAGCREAAAQGGNALGAVSCAAGAGLMEV</sequence>
<gene>
    <name evidence="2" type="ORF">GPECTOR_97g766</name>
</gene>
<evidence type="ECO:0008006" key="4">
    <source>
        <dbReference type="Google" id="ProtNLM"/>
    </source>
</evidence>